<feature type="region of interest" description="Disordered" evidence="1">
    <location>
        <begin position="351"/>
        <end position="373"/>
    </location>
</feature>
<feature type="compositionally biased region" description="Basic and acidic residues" evidence="1">
    <location>
        <begin position="109"/>
        <end position="125"/>
    </location>
</feature>
<accession>A0A291B0S5</accession>
<dbReference type="RefSeq" id="YP_010084839.1">
    <property type="nucleotide sequence ID" value="NC_055165.1"/>
</dbReference>
<reference evidence="2" key="1">
    <citation type="journal article" date="2017" name="Arch. Virol.">
        <title>Complete genome sequence of shrimp hemocyte iridescent virus (SHIV) isolated from white leg shrimp, Litopenaeus vannamei.</title>
        <authorList>
            <person name="Qiu L."/>
            <person name="Chen M.M."/>
            <person name="Wang R.Y."/>
            <person name="Wan X.Y."/>
            <person name="Li C."/>
            <person name="Zhang Q.L."/>
            <person name="Dong X."/>
            <person name="Yang B."/>
            <person name="Xiang J.H."/>
            <person name="Huang J."/>
        </authorList>
    </citation>
    <scope>NUCLEOTIDE SEQUENCE [LARGE SCALE GENOMIC DNA]</scope>
    <source>
        <strain evidence="2">20141215</strain>
    </source>
</reference>
<feature type="compositionally biased region" description="Low complexity" evidence="1">
    <location>
        <begin position="467"/>
        <end position="520"/>
    </location>
</feature>
<sequence>MDLNSMKKPELQQLARDNELKGWSQLNIKDLRNFLKRNGVGTSRSRSRSTSSTRGAVARRPSARKASARKASARKASGSNDCMKKLKKDIVADAKRLGVLINHPSGKAKTKEELCADIARNERSRSRSGSRSRTPSRPRSRTPPRPRSRTPSRQRPQSPVVGGRLAKAPCMKNLKNDIIEVARFWGILLKNPNGKAKTKEELCRDIERRERGSPVQSQVREDEEGAVGGVDDEEPRLAKPNCVQNLKNEIIKMARYRGISVNHPNGKAKNKAELCKDLERSSSRSSSSPKPPKKQLFGTDRLKKSPCIANLKPELVQVALDYNIDIDISGKPKTKQQLCNDIEKYLNAKREPVVQEDESSESEVEEEEVRDKTPKMEVLSDDMVPRAIVYPLLNMNKDMPKSEFLKDVNKANLMRYGAELGIRGKALPKSKMLEAIIEKKLAQRTPPPAHQISESGIPSEAAPSEVTTRPSSRSSSTSRSSTSTSRTSTSRSSSSRSLSASETRSKSLPSFSSSVSSSVSTNPEIADSIAEANKIDKNLAENIIQEIQEKTTDEAIKNQIDVEDGGINIENVKEIVKQDVARNIIERNVEENQNLTNAEKNKILNPLMSEDESSDEDEEYKRVSKTGAVPKGFKKSAFRKPSVPRQSKSVAFVSIPEISSSGEPSMYSIKQSESRRQPSARPSEFVSAAMAPSASRYNEFVSAPMEQPSASNFVSARASKYAPMITAESKSFQRTVPEQDYNLIKLRNETEIENILKEIQKPNADLSDINKIRHSVFKSLGLVN</sequence>
<evidence type="ECO:0000313" key="3">
    <source>
        <dbReference type="Proteomes" id="UP000297192"/>
    </source>
</evidence>
<protein>
    <submittedName>
        <fullName evidence="2">Neurofilament triplet H1</fullName>
    </submittedName>
</protein>
<evidence type="ECO:0000256" key="1">
    <source>
        <dbReference type="SAM" id="MobiDB-lite"/>
    </source>
</evidence>
<feature type="region of interest" description="Disordered" evidence="1">
    <location>
        <begin position="660"/>
        <end position="683"/>
    </location>
</feature>
<feature type="compositionally biased region" description="Acidic residues" evidence="1">
    <location>
        <begin position="609"/>
        <end position="618"/>
    </location>
</feature>
<feature type="region of interest" description="Disordered" evidence="1">
    <location>
        <begin position="108"/>
        <end position="165"/>
    </location>
</feature>
<feature type="region of interest" description="Disordered" evidence="1">
    <location>
        <begin position="603"/>
        <end position="625"/>
    </location>
</feature>
<evidence type="ECO:0000313" key="2">
    <source>
        <dbReference type="EMBL" id="ATE87096.1"/>
    </source>
</evidence>
<dbReference type="Proteomes" id="UP000297192">
    <property type="component" value="Segment"/>
</dbReference>
<keyword evidence="3" id="KW-1185">Reference proteome</keyword>
<name>A0A291B0S5_9VIRU</name>
<feature type="region of interest" description="Disordered" evidence="1">
    <location>
        <begin position="34"/>
        <end position="81"/>
    </location>
</feature>
<dbReference type="KEGG" id="vg:65099859"/>
<proteinExistence type="predicted"/>
<dbReference type="EMBL" id="MF599468">
    <property type="protein sequence ID" value="ATE87096.1"/>
    <property type="molecule type" value="Genomic_DNA"/>
</dbReference>
<feature type="region of interest" description="Disordered" evidence="1">
    <location>
        <begin position="441"/>
        <end position="521"/>
    </location>
</feature>
<feature type="region of interest" description="Disordered" evidence="1">
    <location>
        <begin position="207"/>
        <end position="236"/>
    </location>
</feature>
<organism evidence="2">
    <name type="scientific">Shrimp hemocyte iridescent virus</name>
    <dbReference type="NCBI Taxonomy" id="2039780"/>
    <lineage>
        <taxon>Viruses</taxon>
        <taxon>Varidnaviria</taxon>
        <taxon>Bamfordvirae</taxon>
        <taxon>Nucleocytoviricota</taxon>
        <taxon>Megaviricetes</taxon>
        <taxon>Pimascovirales</taxon>
        <taxon>Pimascovirales incertae sedis</taxon>
        <taxon>Iridoviridae</taxon>
        <taxon>Betairidovirinae</taxon>
        <taxon>Decapodiridovirus</taxon>
        <taxon>Decapodiridovirus litopenaeus1</taxon>
        <taxon>Decapod iridescent virus 1</taxon>
    </lineage>
</organism>
<feature type="compositionally biased region" description="Acidic residues" evidence="1">
    <location>
        <begin position="221"/>
        <end position="234"/>
    </location>
</feature>
<feature type="compositionally biased region" description="Acidic residues" evidence="1">
    <location>
        <begin position="354"/>
        <end position="368"/>
    </location>
</feature>
<feature type="compositionally biased region" description="Basic residues" evidence="1">
    <location>
        <begin position="126"/>
        <end position="152"/>
    </location>
</feature>
<feature type="compositionally biased region" description="Low complexity" evidence="1">
    <location>
        <begin position="39"/>
        <end position="60"/>
    </location>
</feature>
<dbReference type="GeneID" id="65099859"/>
<gene>
    <name evidence="2" type="primary">87R</name>
</gene>
<feature type="region of interest" description="Disordered" evidence="1">
    <location>
        <begin position="276"/>
        <end position="301"/>
    </location>
</feature>
<reference evidence="2" key="2">
    <citation type="journal article" date="2017" name="Sci. Rep.">
        <title>Characterization of a new member of Iridoviridae, Shrimp hemocyte iridescent virus (SHIV), found in white leg shrimp (Litopenaeus vannamei).</title>
        <authorList>
            <person name="Qiu L."/>
            <person name="Chen M.M."/>
            <person name="Wan X.Y."/>
            <person name="Li C."/>
            <person name="Zhang Q.L."/>
            <person name="Wang R.Y."/>
            <person name="Cheng D.Y."/>
            <person name="Dong X."/>
            <person name="Yang B."/>
            <person name="Wang X.H."/>
            <person name="Xiang J.H."/>
            <person name="Huang J."/>
        </authorList>
    </citation>
    <scope>NUCLEOTIDE SEQUENCE [LARGE SCALE GENOMIC DNA]</scope>
    <source>
        <strain evidence="2">20141215</strain>
    </source>
</reference>
<feature type="compositionally biased region" description="Basic residues" evidence="1">
    <location>
        <begin position="61"/>
        <end position="73"/>
    </location>
</feature>